<proteinExistence type="predicted"/>
<dbReference type="CDD" id="cd16383">
    <property type="entry name" value="GUN4"/>
    <property type="match status" value="1"/>
</dbReference>
<protein>
    <submittedName>
        <fullName evidence="4">GUN4 domain-containing protein</fullName>
    </submittedName>
</protein>
<dbReference type="Gene3D" id="3.40.50.1460">
    <property type="match status" value="1"/>
</dbReference>
<dbReference type="Gene3D" id="1.10.10.1770">
    <property type="entry name" value="Gun4-like"/>
    <property type="match status" value="1"/>
</dbReference>
<sequence>MARNCAVIVGINDYDEISPLKYAKSDAEKMRDFFMRDLGVSHDELYFFTDDSPRNVQGRKTQPTYGTLKSFLGDRFENSFLSAGDTLWFYFSGHGMPCEGRDYLLPSDGNPRSIPDLAIPIGFVTERLRRSGADNVVMLIDACRSDGAKNAGMGIGEEKQQGVITFFSCSPSQVSYEIDEIGQGAFTNVLLEALRIQGEGNCATVERFYQYLRTQVPRLTQRYKNYLQTPYAAIEPPTKYHYILLPKFANLTDITALKNDALKAEISGNIELAEQIWKRVSVASSGNDSEVFDAFKRLANKQSAPLPQPREAASSSGSKTPLSPQVSPPAVPKEFQREVIGRKTPPAPEAKKNPVELLSAKGIDYSELDKLLKNKQWFEADILTDKLMLKISGREKEGWLYLESIKKFPCKDLLTIDRLWVNSSNGLYGFSVQKDIYVECGGKLNFSSPSDETWKKFCDRTSWTNESKLVDYPQAFFERNFMNVKGHLPKYKIILKWWEPGYMVGGSEAKVFSFLVSRLVKCNP</sequence>
<comment type="caution">
    <text evidence="4">The sequence shown here is derived from an EMBL/GenBank/DDBJ whole genome shotgun (WGS) entry which is preliminary data.</text>
</comment>
<dbReference type="EMBL" id="JAYGIE010000074">
    <property type="protein sequence ID" value="MEA5478376.1"/>
    <property type="molecule type" value="Genomic_DNA"/>
</dbReference>
<dbReference type="RefSeq" id="WP_323261884.1">
    <property type="nucleotide sequence ID" value="NZ_JAYGIE010000074.1"/>
</dbReference>
<gene>
    <name evidence="4" type="ORF">VB774_12180</name>
</gene>
<feature type="domain" description="Peptidase C14 caspase" evidence="2">
    <location>
        <begin position="4"/>
        <end position="233"/>
    </location>
</feature>
<keyword evidence="5" id="KW-1185">Reference proteome</keyword>
<feature type="region of interest" description="Disordered" evidence="1">
    <location>
        <begin position="303"/>
        <end position="331"/>
    </location>
</feature>
<dbReference type="PANTHER" id="PTHR34800:SF1">
    <property type="entry name" value="TETRAPYRROLE-BINDING PROTEIN, CHLOROPLASTIC"/>
    <property type="match status" value="1"/>
</dbReference>
<evidence type="ECO:0000313" key="5">
    <source>
        <dbReference type="Proteomes" id="UP001301388"/>
    </source>
</evidence>
<dbReference type="InterPro" id="IPR011600">
    <property type="entry name" value="Pept_C14_caspase"/>
</dbReference>
<dbReference type="Pfam" id="PF05419">
    <property type="entry name" value="GUN4"/>
    <property type="match status" value="1"/>
</dbReference>
<accession>A0ABU5TJB9</accession>
<dbReference type="InterPro" id="IPR008629">
    <property type="entry name" value="GUN4-like"/>
</dbReference>
<dbReference type="SUPFAM" id="SSF140869">
    <property type="entry name" value="GUN4-like"/>
    <property type="match status" value="1"/>
</dbReference>
<dbReference type="SUPFAM" id="SSF52129">
    <property type="entry name" value="Caspase-like"/>
    <property type="match status" value="1"/>
</dbReference>
<feature type="compositionally biased region" description="Polar residues" evidence="1">
    <location>
        <begin position="313"/>
        <end position="325"/>
    </location>
</feature>
<evidence type="ECO:0000259" key="2">
    <source>
        <dbReference type="Pfam" id="PF00656"/>
    </source>
</evidence>
<dbReference type="InterPro" id="IPR029030">
    <property type="entry name" value="Caspase-like_dom_sf"/>
</dbReference>
<dbReference type="Pfam" id="PF00656">
    <property type="entry name" value="Peptidase_C14"/>
    <property type="match status" value="1"/>
</dbReference>
<dbReference type="PANTHER" id="PTHR34800">
    <property type="entry name" value="TETRAPYRROLE-BINDING PROTEIN, CHLOROPLASTIC"/>
    <property type="match status" value="1"/>
</dbReference>
<dbReference type="InterPro" id="IPR037215">
    <property type="entry name" value="GUN4-like_sf"/>
</dbReference>
<feature type="domain" description="GUN4-like" evidence="3">
    <location>
        <begin position="359"/>
        <end position="493"/>
    </location>
</feature>
<evidence type="ECO:0000259" key="3">
    <source>
        <dbReference type="Pfam" id="PF05419"/>
    </source>
</evidence>
<dbReference type="Gene3D" id="1.25.40.620">
    <property type="match status" value="1"/>
</dbReference>
<evidence type="ECO:0000256" key="1">
    <source>
        <dbReference type="SAM" id="MobiDB-lite"/>
    </source>
</evidence>
<evidence type="ECO:0000313" key="4">
    <source>
        <dbReference type="EMBL" id="MEA5478376.1"/>
    </source>
</evidence>
<reference evidence="4 5" key="1">
    <citation type="submission" date="2023-12" db="EMBL/GenBank/DDBJ databases">
        <title>Baltic Sea Cyanobacteria.</title>
        <authorList>
            <person name="Delbaje E."/>
            <person name="Fewer D.P."/>
            <person name="Shishido T.K."/>
        </authorList>
    </citation>
    <scope>NUCLEOTIDE SEQUENCE [LARGE SCALE GENOMIC DNA]</scope>
    <source>
        <strain evidence="4 5">UHCC 0370</strain>
    </source>
</reference>
<name>A0ABU5TJB9_9CYAN</name>
<dbReference type="Proteomes" id="UP001301388">
    <property type="component" value="Unassembled WGS sequence"/>
</dbReference>
<organism evidence="4 5">
    <name type="scientific">Pseudanabaena galeata UHCC 0370</name>
    <dbReference type="NCBI Taxonomy" id="3110310"/>
    <lineage>
        <taxon>Bacteria</taxon>
        <taxon>Bacillati</taxon>
        <taxon>Cyanobacteriota</taxon>
        <taxon>Cyanophyceae</taxon>
        <taxon>Pseudanabaenales</taxon>
        <taxon>Pseudanabaenaceae</taxon>
        <taxon>Pseudanabaena</taxon>
    </lineage>
</organism>